<feature type="chain" id="PRO_5046177855" evidence="5">
    <location>
        <begin position="28"/>
        <end position="413"/>
    </location>
</feature>
<dbReference type="SUPFAM" id="SSF53474">
    <property type="entry name" value="alpha/beta-Hydrolases"/>
    <property type="match status" value="1"/>
</dbReference>
<dbReference type="Pfam" id="PF03403">
    <property type="entry name" value="PAF-AH_p_II"/>
    <property type="match status" value="1"/>
</dbReference>
<evidence type="ECO:0000256" key="3">
    <source>
        <dbReference type="ARBA" id="ARBA00023098"/>
    </source>
</evidence>
<dbReference type="PANTHER" id="PTHR10272:SF0">
    <property type="entry name" value="PLATELET-ACTIVATING FACTOR ACETYLHYDROLASE"/>
    <property type="match status" value="1"/>
</dbReference>
<feature type="signal peptide" evidence="5">
    <location>
        <begin position="1"/>
        <end position="27"/>
    </location>
</feature>
<dbReference type="EMBL" id="BAAABX010000017">
    <property type="protein sequence ID" value="GAA0396556.1"/>
    <property type="molecule type" value="Genomic_DNA"/>
</dbReference>
<keyword evidence="7" id="KW-1185">Reference proteome</keyword>
<sequence length="413" mass="43304">MTRLMRTAAAAALALCAAFAAPGTALASPPAPSPAASATAASERAQLPRPTGPYGIGRTTLHLTDDSRKDPWVPQAGGRAVMVDVFYPAVRGTGSPAPYATTGEIRVLLAARKLEGVPPEAMAGTRTDVRTGARPDGGRHPLVVLSPGFGVPRYTLTSLAEDLTSRGYVVASVDHAYEAYGVAFPGRGVLTCVACETAKTPEDFHNVVTGRAKDVSFVLDRLTGPRAARPFARMIDKRRIGMAGHSIGGAGAAATMAADGRVRAGVNMDGAFQGAIPAEGLGGRPFMMLGTNDEWHRPGGKDTSWDEAWPRLGGGKRWLTVDRADHFTFTDSPVFAEQIFPPTVPRPALSAARSVAVTRAYTAAFFDRHLRHLPQPLLDGPSPANPEVHFNNPTGNPAGNPTSNPAGNPLNTP</sequence>
<protein>
    <submittedName>
        <fullName evidence="6">Lipase</fullName>
    </submittedName>
</protein>
<keyword evidence="1" id="KW-0378">Hydrolase</keyword>
<feature type="region of interest" description="Disordered" evidence="4">
    <location>
        <begin position="376"/>
        <end position="413"/>
    </location>
</feature>
<dbReference type="PANTHER" id="PTHR10272">
    <property type="entry name" value="PLATELET-ACTIVATING FACTOR ACETYLHYDROLASE"/>
    <property type="match status" value="1"/>
</dbReference>
<gene>
    <name evidence="6" type="ORF">GCM10010357_17080</name>
</gene>
<evidence type="ECO:0000313" key="6">
    <source>
        <dbReference type="EMBL" id="GAA0396556.1"/>
    </source>
</evidence>
<keyword evidence="2" id="KW-0442">Lipid degradation</keyword>
<organism evidence="6 7">
    <name type="scientific">Streptomyces luteireticuli</name>
    <dbReference type="NCBI Taxonomy" id="173858"/>
    <lineage>
        <taxon>Bacteria</taxon>
        <taxon>Bacillati</taxon>
        <taxon>Actinomycetota</taxon>
        <taxon>Actinomycetes</taxon>
        <taxon>Kitasatosporales</taxon>
        <taxon>Streptomycetaceae</taxon>
        <taxon>Streptomyces</taxon>
    </lineage>
</organism>
<dbReference type="Gene3D" id="3.40.50.1820">
    <property type="entry name" value="alpha/beta hydrolase"/>
    <property type="match status" value="1"/>
</dbReference>
<feature type="compositionally biased region" description="Low complexity" evidence="4">
    <location>
        <begin position="391"/>
        <end position="413"/>
    </location>
</feature>
<feature type="region of interest" description="Disordered" evidence="4">
    <location>
        <begin position="27"/>
        <end position="71"/>
    </location>
</feature>
<evidence type="ECO:0000256" key="4">
    <source>
        <dbReference type="SAM" id="MobiDB-lite"/>
    </source>
</evidence>
<dbReference type="RefSeq" id="WP_344021642.1">
    <property type="nucleotide sequence ID" value="NZ_BAAABX010000017.1"/>
</dbReference>
<evidence type="ECO:0000256" key="5">
    <source>
        <dbReference type="SAM" id="SignalP"/>
    </source>
</evidence>
<reference evidence="7" key="1">
    <citation type="journal article" date="2019" name="Int. J. Syst. Evol. Microbiol.">
        <title>The Global Catalogue of Microorganisms (GCM) 10K type strain sequencing project: providing services to taxonomists for standard genome sequencing and annotation.</title>
        <authorList>
            <consortium name="The Broad Institute Genomics Platform"/>
            <consortium name="The Broad Institute Genome Sequencing Center for Infectious Disease"/>
            <person name="Wu L."/>
            <person name="Ma J."/>
        </authorList>
    </citation>
    <scope>NUCLEOTIDE SEQUENCE [LARGE SCALE GENOMIC DNA]</scope>
    <source>
        <strain evidence="7">JCM 4788</strain>
    </source>
</reference>
<comment type="caution">
    <text evidence="6">The sequence shown here is derived from an EMBL/GenBank/DDBJ whole genome shotgun (WGS) entry which is preliminary data.</text>
</comment>
<dbReference type="Proteomes" id="UP001500879">
    <property type="component" value="Unassembled WGS sequence"/>
</dbReference>
<keyword evidence="5" id="KW-0732">Signal</keyword>
<accession>A0ABP3IC82</accession>
<evidence type="ECO:0000256" key="1">
    <source>
        <dbReference type="ARBA" id="ARBA00022801"/>
    </source>
</evidence>
<evidence type="ECO:0000256" key="2">
    <source>
        <dbReference type="ARBA" id="ARBA00022963"/>
    </source>
</evidence>
<name>A0ABP3IC82_9ACTN</name>
<dbReference type="InterPro" id="IPR029058">
    <property type="entry name" value="AB_hydrolase_fold"/>
</dbReference>
<feature type="compositionally biased region" description="Low complexity" evidence="4">
    <location>
        <begin position="27"/>
        <end position="42"/>
    </location>
</feature>
<keyword evidence="3" id="KW-0443">Lipid metabolism</keyword>
<evidence type="ECO:0000313" key="7">
    <source>
        <dbReference type="Proteomes" id="UP001500879"/>
    </source>
</evidence>
<proteinExistence type="predicted"/>